<dbReference type="AlphaFoldDB" id="A0A1H5T6A5"/>
<sequence>MLAGHLTACSGTLTIDNTRIRILICKFNWVKQVQKGNISHHWDSFTQKHTQNLVG</sequence>
<gene>
    <name evidence="1" type="ORF">SAMN05216354_0864</name>
</gene>
<name>A0A1H5T6A5_XYLRU</name>
<evidence type="ECO:0000313" key="1">
    <source>
        <dbReference type="EMBL" id="SEF57698.1"/>
    </source>
</evidence>
<accession>A0A1H5T6A5</accession>
<evidence type="ECO:0000313" key="2">
    <source>
        <dbReference type="Proteomes" id="UP000236735"/>
    </source>
</evidence>
<proteinExistence type="predicted"/>
<organism evidence="1 2">
    <name type="scientific">Xylanibacter ruminicola</name>
    <name type="common">Prevotella ruminicola</name>
    <dbReference type="NCBI Taxonomy" id="839"/>
    <lineage>
        <taxon>Bacteria</taxon>
        <taxon>Pseudomonadati</taxon>
        <taxon>Bacteroidota</taxon>
        <taxon>Bacteroidia</taxon>
        <taxon>Bacteroidales</taxon>
        <taxon>Prevotellaceae</taxon>
        <taxon>Xylanibacter</taxon>
    </lineage>
</organism>
<dbReference type="EMBL" id="FNUV01000002">
    <property type="protein sequence ID" value="SEF57698.1"/>
    <property type="molecule type" value="Genomic_DNA"/>
</dbReference>
<reference evidence="1 2" key="1">
    <citation type="submission" date="2016-10" db="EMBL/GenBank/DDBJ databases">
        <authorList>
            <person name="de Groot N.N."/>
        </authorList>
    </citation>
    <scope>NUCLEOTIDE SEQUENCE [LARGE SCALE GENOMIC DNA]</scope>
    <source>
        <strain evidence="1 2">AR32</strain>
    </source>
</reference>
<protein>
    <submittedName>
        <fullName evidence="1">Uncharacterized protein</fullName>
    </submittedName>
</protein>
<dbReference type="Proteomes" id="UP000236735">
    <property type="component" value="Unassembled WGS sequence"/>
</dbReference>